<dbReference type="InterPro" id="IPR007185">
    <property type="entry name" value="DNA_pol_a/d/e_bsu"/>
</dbReference>
<evidence type="ECO:0000256" key="2">
    <source>
        <dbReference type="ARBA" id="ARBA00009560"/>
    </source>
</evidence>
<dbReference type="EMBL" id="HBIS01004107">
    <property type="protein sequence ID" value="CAE0609904.1"/>
    <property type="molecule type" value="Transcribed_RNA"/>
</dbReference>
<dbReference type="GO" id="GO:0003677">
    <property type="term" value="F:DNA binding"/>
    <property type="evidence" value="ECO:0007669"/>
    <property type="project" value="UniProtKB-UniRule"/>
</dbReference>
<evidence type="ECO:0000256" key="6">
    <source>
        <dbReference type="PIRNR" id="PIRNR000799"/>
    </source>
</evidence>
<dbReference type="AlphaFoldDB" id="A0A6U9R189"/>
<dbReference type="EMBL" id="HBIS01004106">
    <property type="protein sequence ID" value="CAE0609903.1"/>
    <property type="molecule type" value="Transcribed_RNA"/>
</dbReference>
<dbReference type="Pfam" id="PF04042">
    <property type="entry name" value="DNA_pol_E_B"/>
    <property type="match status" value="1"/>
</dbReference>
<proteinExistence type="inferred from homology"/>
<evidence type="ECO:0000313" key="8">
    <source>
        <dbReference type="EMBL" id="CAE0609903.1"/>
    </source>
</evidence>
<dbReference type="InterPro" id="IPR016266">
    <property type="entry name" value="POLE2"/>
</dbReference>
<evidence type="ECO:0000256" key="5">
    <source>
        <dbReference type="ARBA" id="ARBA00023242"/>
    </source>
</evidence>
<dbReference type="EMBL" id="HBIS01004109">
    <property type="protein sequence ID" value="CAE0609906.1"/>
    <property type="molecule type" value="Transcribed_RNA"/>
</dbReference>
<comment type="function">
    <text evidence="6">Participates in DNA repair and in chromosomal DNA replication.</text>
</comment>
<keyword evidence="5 6" id="KW-0539">Nucleus</keyword>
<evidence type="ECO:0000313" key="10">
    <source>
        <dbReference type="EMBL" id="CAE0609905.1"/>
    </source>
</evidence>
<comment type="similarity">
    <text evidence="2 6">Belongs to the DNA polymerase epsilon subunit B family.</text>
</comment>
<comment type="subcellular location">
    <subcellularLocation>
        <location evidence="1 6">Nucleus</location>
    </subcellularLocation>
</comment>
<dbReference type="GO" id="GO:0006261">
    <property type="term" value="P:DNA-templated DNA replication"/>
    <property type="evidence" value="ECO:0007669"/>
    <property type="project" value="InterPro"/>
</dbReference>
<protein>
    <recommendedName>
        <fullName evidence="6">DNA polymerase epsilon subunit</fullName>
    </recommendedName>
    <alternativeName>
        <fullName evidence="6">DNA polymerase II subunit 2</fullName>
    </alternativeName>
</protein>
<keyword evidence="4 6" id="KW-0238">DNA-binding</keyword>
<evidence type="ECO:0000256" key="4">
    <source>
        <dbReference type="ARBA" id="ARBA00023125"/>
    </source>
</evidence>
<evidence type="ECO:0000259" key="7">
    <source>
        <dbReference type="Pfam" id="PF04042"/>
    </source>
</evidence>
<gene>
    <name evidence="8" type="ORF">PSAL00342_LOCUS3722</name>
    <name evidence="9" type="ORF">PSAL00342_LOCUS3723</name>
    <name evidence="10" type="ORF">PSAL00342_LOCUS3724</name>
    <name evidence="11" type="ORF">PSAL00342_LOCUS3725</name>
</gene>
<organism evidence="9">
    <name type="scientific">Picocystis salinarum</name>
    <dbReference type="NCBI Taxonomy" id="88271"/>
    <lineage>
        <taxon>Eukaryota</taxon>
        <taxon>Viridiplantae</taxon>
        <taxon>Chlorophyta</taxon>
        <taxon>Picocystophyceae</taxon>
        <taxon>Picocystales</taxon>
        <taxon>Picocystaceae</taxon>
        <taxon>Picocystis</taxon>
    </lineage>
</organism>
<dbReference type="PIRSF" id="PIRSF000799">
    <property type="entry name" value="DNA_pol_eps_2"/>
    <property type="match status" value="1"/>
</dbReference>
<reference evidence="9" key="1">
    <citation type="submission" date="2021-01" db="EMBL/GenBank/DDBJ databases">
        <authorList>
            <person name="Corre E."/>
            <person name="Pelletier E."/>
            <person name="Niang G."/>
            <person name="Scheremetjew M."/>
            <person name="Finn R."/>
            <person name="Kale V."/>
            <person name="Holt S."/>
            <person name="Cochrane G."/>
            <person name="Meng A."/>
            <person name="Brown T."/>
            <person name="Cohen L."/>
        </authorList>
    </citation>
    <scope>NUCLEOTIDE SEQUENCE</scope>
    <source>
        <strain evidence="9">CCMP1897</strain>
    </source>
</reference>
<evidence type="ECO:0000313" key="11">
    <source>
        <dbReference type="EMBL" id="CAE0609906.1"/>
    </source>
</evidence>
<dbReference type="EMBL" id="HBIS01004108">
    <property type="protein sequence ID" value="CAE0609905.1"/>
    <property type="molecule type" value="Transcribed_RNA"/>
</dbReference>
<dbReference type="GO" id="GO:0008622">
    <property type="term" value="C:epsilon DNA polymerase complex"/>
    <property type="evidence" value="ECO:0007669"/>
    <property type="project" value="UniProtKB-UniRule"/>
</dbReference>
<evidence type="ECO:0000256" key="3">
    <source>
        <dbReference type="ARBA" id="ARBA00022705"/>
    </source>
</evidence>
<sequence length="499" mass="56453">MLERNALERAVKHLETCESVDRELMALMDSVGDGTLNSAVVTDEQIKNIIESTAVDRTLDEGQSTSVLVDVFRMPRLLWDPVRKTFYHGNTPNIAADASSKIDIFRQRLHIIQQRLSRHPLFSKPQFSLAEEHQEYIELKQLQSLVGDTGGRRYVLGMLVKVEDDRLFLEDFSAKFPIEIRHASMADGVYTENSIVVVEGSLRHDGVFEAVAIGMPPVEPKTVTWETFEDVDFFGAGRLSKDDREGLKLREAEDQIFVVLSDVFLEEGTTMAMLKTLFEGFNASEVPPKAFFFMGNFSRSRRPGDDMYTLKEHMGKLGKIVKGFKNLVENSTFIFMPGPDDHGMNSIIPRPPFPELFFRDLKEAAPKVMLAPNPCRLRYCAQEMVLFRQDLHVRMRRSAQAATNKNQSYFDHIMTTLLHQGHLCPAPLQGQPIHWELDHTLYLYPTPDVLVLGDNAPVTSSNHHGCVCMCPGSFSDRGTFMVYRPSTQTAETSSIPMQS</sequence>
<dbReference type="Gene3D" id="3.60.21.50">
    <property type="match status" value="1"/>
</dbReference>
<name>A0A6U9R189_9CHLO</name>
<accession>A0A6U9R189</accession>
<evidence type="ECO:0000313" key="9">
    <source>
        <dbReference type="EMBL" id="CAE0609904.1"/>
    </source>
</evidence>
<dbReference type="PANTHER" id="PTHR12708">
    <property type="entry name" value="DNA POLYMERASE EPSILON SUBUNIT B"/>
    <property type="match status" value="1"/>
</dbReference>
<dbReference type="PANTHER" id="PTHR12708:SF0">
    <property type="entry name" value="DNA POLYMERASE EPSILON SUBUNIT 2"/>
    <property type="match status" value="1"/>
</dbReference>
<evidence type="ECO:0000256" key="1">
    <source>
        <dbReference type="ARBA" id="ARBA00004123"/>
    </source>
</evidence>
<keyword evidence="3 6" id="KW-0235">DNA replication</keyword>
<dbReference type="GO" id="GO:0042276">
    <property type="term" value="P:error-prone translesion synthesis"/>
    <property type="evidence" value="ECO:0007669"/>
    <property type="project" value="TreeGrafter"/>
</dbReference>
<feature type="domain" description="DNA polymerase alpha/delta/epsilon subunit B" evidence="7">
    <location>
        <begin position="257"/>
        <end position="457"/>
    </location>
</feature>